<dbReference type="RefSeq" id="WP_209213332.1">
    <property type="nucleotide sequence ID" value="NZ_JAFFZM010000017.1"/>
</dbReference>
<evidence type="ECO:0000313" key="3">
    <source>
        <dbReference type="Proteomes" id="UP000721954"/>
    </source>
</evidence>
<gene>
    <name evidence="2" type="ORF">JW613_25970</name>
</gene>
<protein>
    <recommendedName>
        <fullName evidence="4">Secreted protein</fullName>
    </recommendedName>
</protein>
<keyword evidence="1" id="KW-0732">Signal</keyword>
<evidence type="ECO:0000313" key="2">
    <source>
        <dbReference type="EMBL" id="MBO8201717.1"/>
    </source>
</evidence>
<sequence length="125" mass="13322">MRRCVTPIRACVSAFVLLLAVLLAVDSAGIPPAPSGAPATATTAENLSPRVVGEIEHGNDSCHPRRTVRHQINPPAPGERPLHADCRQACPPTAERCAPLPRNGSAGMPWRRSVGIPVLHQVLRH</sequence>
<reference evidence="2 3" key="1">
    <citation type="submission" date="2021-02" db="EMBL/GenBank/DDBJ databases">
        <title>Streptomyces spirodelae sp. nov., isolated from duckweed.</title>
        <authorList>
            <person name="Saimee Y."/>
            <person name="Duangmal K."/>
        </authorList>
    </citation>
    <scope>NUCLEOTIDE SEQUENCE [LARGE SCALE GENOMIC DNA]</scope>
    <source>
        <strain evidence="2 3">DSM 42105</strain>
    </source>
</reference>
<proteinExistence type="predicted"/>
<organism evidence="2 3">
    <name type="scientific">Streptomyces smyrnaeus</name>
    <dbReference type="NCBI Taxonomy" id="1387713"/>
    <lineage>
        <taxon>Bacteria</taxon>
        <taxon>Bacillati</taxon>
        <taxon>Actinomycetota</taxon>
        <taxon>Actinomycetes</taxon>
        <taxon>Kitasatosporales</taxon>
        <taxon>Streptomycetaceae</taxon>
        <taxon>Streptomyces</taxon>
    </lineage>
</organism>
<dbReference type="GeneID" id="96262072"/>
<comment type="caution">
    <text evidence="2">The sequence shown here is derived from an EMBL/GenBank/DDBJ whole genome shotgun (WGS) entry which is preliminary data.</text>
</comment>
<evidence type="ECO:0008006" key="4">
    <source>
        <dbReference type="Google" id="ProtNLM"/>
    </source>
</evidence>
<dbReference type="EMBL" id="JAFFZM010000017">
    <property type="protein sequence ID" value="MBO8201717.1"/>
    <property type="molecule type" value="Genomic_DNA"/>
</dbReference>
<dbReference type="Proteomes" id="UP000721954">
    <property type="component" value="Unassembled WGS sequence"/>
</dbReference>
<feature type="chain" id="PRO_5046503162" description="Secreted protein" evidence="1">
    <location>
        <begin position="29"/>
        <end position="125"/>
    </location>
</feature>
<name>A0ABS3Y232_9ACTN</name>
<accession>A0ABS3Y232</accession>
<evidence type="ECO:0000256" key="1">
    <source>
        <dbReference type="SAM" id="SignalP"/>
    </source>
</evidence>
<keyword evidence="3" id="KW-1185">Reference proteome</keyword>
<feature type="signal peptide" evidence="1">
    <location>
        <begin position="1"/>
        <end position="28"/>
    </location>
</feature>